<evidence type="ECO:0000256" key="3">
    <source>
        <dbReference type="ARBA" id="ARBA00022840"/>
    </source>
</evidence>
<dbReference type="InterPro" id="IPR027417">
    <property type="entry name" value="P-loop_NTPase"/>
</dbReference>
<dbReference type="GO" id="GO:0140664">
    <property type="term" value="F:ATP-dependent DNA damage sensor activity"/>
    <property type="evidence" value="ECO:0007669"/>
    <property type="project" value="InterPro"/>
</dbReference>
<dbReference type="SUPFAM" id="SSF52540">
    <property type="entry name" value="P-loop containing nucleoside triphosphate hydrolases"/>
    <property type="match status" value="1"/>
</dbReference>
<proteinExistence type="inferred from homology"/>
<keyword evidence="3" id="KW-0067">ATP-binding</keyword>
<organism evidence="6 7">
    <name type="scientific">Ancylostoma duodenale</name>
    <dbReference type="NCBI Taxonomy" id="51022"/>
    <lineage>
        <taxon>Eukaryota</taxon>
        <taxon>Metazoa</taxon>
        <taxon>Ecdysozoa</taxon>
        <taxon>Nematoda</taxon>
        <taxon>Chromadorea</taxon>
        <taxon>Rhabditida</taxon>
        <taxon>Rhabditina</taxon>
        <taxon>Rhabditomorpha</taxon>
        <taxon>Strongyloidea</taxon>
        <taxon>Ancylostomatidae</taxon>
        <taxon>Ancylostomatinae</taxon>
        <taxon>Ancylostoma</taxon>
    </lineage>
</organism>
<dbReference type="EMBL" id="KN727680">
    <property type="protein sequence ID" value="KIH65150.1"/>
    <property type="molecule type" value="Genomic_DNA"/>
</dbReference>
<dbReference type="GO" id="GO:0005524">
    <property type="term" value="F:ATP binding"/>
    <property type="evidence" value="ECO:0007669"/>
    <property type="project" value="UniProtKB-KW"/>
</dbReference>
<dbReference type="Pfam" id="PF00488">
    <property type="entry name" value="MutS_V"/>
    <property type="match status" value="1"/>
</dbReference>
<evidence type="ECO:0000313" key="7">
    <source>
        <dbReference type="Proteomes" id="UP000054047"/>
    </source>
</evidence>
<keyword evidence="7" id="KW-1185">Reference proteome</keyword>
<evidence type="ECO:0000256" key="4">
    <source>
        <dbReference type="ARBA" id="ARBA00023125"/>
    </source>
</evidence>
<dbReference type="GO" id="GO:0030983">
    <property type="term" value="F:mismatched DNA binding"/>
    <property type="evidence" value="ECO:0007669"/>
    <property type="project" value="InterPro"/>
</dbReference>
<reference evidence="6 7" key="1">
    <citation type="submission" date="2013-12" db="EMBL/GenBank/DDBJ databases">
        <title>Draft genome of the parsitic nematode Ancylostoma duodenale.</title>
        <authorList>
            <person name="Mitreva M."/>
        </authorList>
    </citation>
    <scope>NUCLEOTIDE SEQUENCE [LARGE SCALE GENOMIC DNA]</scope>
    <source>
        <strain evidence="6 7">Zhejiang</strain>
    </source>
</reference>
<gene>
    <name evidence="6" type="ORF">ANCDUO_04531</name>
</gene>
<dbReference type="GO" id="GO:0032301">
    <property type="term" value="C:MutSalpha complex"/>
    <property type="evidence" value="ECO:0007669"/>
    <property type="project" value="TreeGrafter"/>
</dbReference>
<dbReference type="SMART" id="SM00534">
    <property type="entry name" value="MUTSac"/>
    <property type="match status" value="1"/>
</dbReference>
<comment type="similarity">
    <text evidence="1">Belongs to the DNA mismatch repair MutS family.</text>
</comment>
<dbReference type="AlphaFoldDB" id="A0A0C2GUQ6"/>
<keyword evidence="2" id="KW-0547">Nucleotide-binding</keyword>
<dbReference type="Proteomes" id="UP000054047">
    <property type="component" value="Unassembled WGS sequence"/>
</dbReference>
<evidence type="ECO:0000256" key="1">
    <source>
        <dbReference type="ARBA" id="ARBA00006271"/>
    </source>
</evidence>
<name>A0A0C2GUQ6_9BILA</name>
<dbReference type="OrthoDB" id="10252754at2759"/>
<evidence type="ECO:0000256" key="2">
    <source>
        <dbReference type="ARBA" id="ARBA00022741"/>
    </source>
</evidence>
<sequence length="131" mass="14537">MRLSPVDRIFTRIGANDRLVCVGVCTWDFSTFDGTAIASAVLSELSRRVQCRSFFSTHYHSLCRAASVNPNIALAHMACMVENENEDDPTEESVTFLYRLTAGVCPKSYGFYAARLAGVRPEVCTRKSAFL</sequence>
<dbReference type="InterPro" id="IPR000432">
    <property type="entry name" value="DNA_mismatch_repair_MutS_C"/>
</dbReference>
<dbReference type="InterPro" id="IPR045076">
    <property type="entry name" value="MutS"/>
</dbReference>
<dbReference type="PANTHER" id="PTHR11361">
    <property type="entry name" value="DNA MISMATCH REPAIR PROTEIN MUTS FAMILY MEMBER"/>
    <property type="match status" value="1"/>
</dbReference>
<dbReference type="PANTHER" id="PTHR11361:SF148">
    <property type="entry name" value="DNA MISMATCH REPAIR PROTEIN MSH6"/>
    <property type="match status" value="1"/>
</dbReference>
<accession>A0A0C2GUQ6</accession>
<feature type="domain" description="DNA mismatch repair proteins mutS family" evidence="5">
    <location>
        <begin position="1"/>
        <end position="129"/>
    </location>
</feature>
<evidence type="ECO:0000259" key="5">
    <source>
        <dbReference type="SMART" id="SM00534"/>
    </source>
</evidence>
<evidence type="ECO:0000313" key="6">
    <source>
        <dbReference type="EMBL" id="KIH65150.1"/>
    </source>
</evidence>
<dbReference type="GO" id="GO:0006298">
    <property type="term" value="P:mismatch repair"/>
    <property type="evidence" value="ECO:0007669"/>
    <property type="project" value="InterPro"/>
</dbReference>
<dbReference type="Gene3D" id="3.40.50.300">
    <property type="entry name" value="P-loop containing nucleotide triphosphate hydrolases"/>
    <property type="match status" value="1"/>
</dbReference>
<keyword evidence="4" id="KW-0238">DNA-binding</keyword>
<protein>
    <submittedName>
        <fullName evidence="6">MutS domain V protein</fullName>
    </submittedName>
</protein>